<evidence type="ECO:0000256" key="5">
    <source>
        <dbReference type="ARBA" id="ARBA00022692"/>
    </source>
</evidence>
<dbReference type="Proteomes" id="UP000694910">
    <property type="component" value="Unplaced"/>
</dbReference>
<reference evidence="18" key="1">
    <citation type="submission" date="2025-08" db="UniProtKB">
        <authorList>
            <consortium name="RefSeq"/>
        </authorList>
    </citation>
    <scope>IDENTIFICATION</scope>
</reference>
<evidence type="ECO:0000256" key="15">
    <source>
        <dbReference type="SAM" id="Phobius"/>
    </source>
</evidence>
<feature type="transmembrane region" description="Helical" evidence="15">
    <location>
        <begin position="271"/>
        <end position="288"/>
    </location>
</feature>
<evidence type="ECO:0000256" key="11">
    <source>
        <dbReference type="ARBA" id="ARBA00023224"/>
    </source>
</evidence>
<feature type="transmembrane region" description="Helical" evidence="15">
    <location>
        <begin position="129"/>
        <end position="149"/>
    </location>
</feature>
<gene>
    <name evidence="18" type="primary">LOC101406646</name>
</gene>
<feature type="domain" description="G-protein coupled receptors family 1 profile" evidence="16">
    <location>
        <begin position="23"/>
        <end position="252"/>
    </location>
</feature>
<dbReference type="GeneID" id="101406646"/>
<feature type="transmembrane region" description="Helical" evidence="15">
    <location>
        <begin position="187"/>
        <end position="207"/>
    </location>
</feature>
<evidence type="ECO:0000256" key="6">
    <source>
        <dbReference type="ARBA" id="ARBA00022989"/>
    </source>
</evidence>
<keyword evidence="3 14" id="KW-0919">Taste</keyword>
<evidence type="ECO:0000256" key="13">
    <source>
        <dbReference type="RuleBase" id="RU004423"/>
    </source>
</evidence>
<keyword evidence="11 14" id="KW-0807">Transducer</keyword>
<keyword evidence="9 14" id="KW-0675">Receptor</keyword>
<comment type="similarity">
    <text evidence="2 13">Belongs to the G-protein coupled receptor T2R family.</text>
</comment>
<evidence type="ECO:0000256" key="1">
    <source>
        <dbReference type="ARBA" id="ARBA00004141"/>
    </source>
</evidence>
<proteinExistence type="inferred from homology"/>
<keyword evidence="6 15" id="KW-1133">Transmembrane helix</keyword>
<evidence type="ECO:0000256" key="8">
    <source>
        <dbReference type="ARBA" id="ARBA00023136"/>
    </source>
</evidence>
<dbReference type="Gene3D" id="1.20.1070.10">
    <property type="entry name" value="Rhodopsin 7-helix transmembrane proteins"/>
    <property type="match status" value="1"/>
</dbReference>
<comment type="function">
    <text evidence="12">Gustducin-coupled receptor implicated in the perception of bitter compounds in the oral cavity and the gastrointestinal tract. Signals through PLCB2 and the calcium-regulated cation channel TRPM5.</text>
</comment>
<dbReference type="PROSITE" id="PS50262">
    <property type="entry name" value="G_PROTEIN_RECEP_F1_2"/>
    <property type="match status" value="1"/>
</dbReference>
<evidence type="ECO:0000256" key="14">
    <source>
        <dbReference type="RuleBase" id="RU004424"/>
    </source>
</evidence>
<evidence type="ECO:0000256" key="3">
    <source>
        <dbReference type="ARBA" id="ARBA00022480"/>
    </source>
</evidence>
<feature type="transmembrane region" description="Helical" evidence="15">
    <location>
        <begin position="235"/>
        <end position="259"/>
    </location>
</feature>
<protein>
    <recommendedName>
        <fullName evidence="14">Taste receptor type 2</fullName>
    </recommendedName>
</protein>
<keyword evidence="4 14" id="KW-0716">Sensory transduction</keyword>
<evidence type="ECO:0000256" key="12">
    <source>
        <dbReference type="ARBA" id="ARBA00025304"/>
    </source>
</evidence>
<evidence type="ECO:0000259" key="16">
    <source>
        <dbReference type="PROSITE" id="PS50262"/>
    </source>
</evidence>
<evidence type="ECO:0000313" key="17">
    <source>
        <dbReference type="Proteomes" id="UP000694910"/>
    </source>
</evidence>
<evidence type="ECO:0000256" key="10">
    <source>
        <dbReference type="ARBA" id="ARBA00023180"/>
    </source>
</evidence>
<name>A0ABM0HNJ5_CERSS</name>
<evidence type="ECO:0000256" key="2">
    <source>
        <dbReference type="ARBA" id="ARBA00007376"/>
    </source>
</evidence>
<feature type="transmembrane region" description="Helical" evidence="15">
    <location>
        <begin position="6"/>
        <end position="27"/>
    </location>
</feature>
<dbReference type="CDD" id="cd15020">
    <property type="entry name" value="7tm_TAS2R3"/>
    <property type="match status" value="1"/>
</dbReference>
<accession>A0ABM0HNJ5</accession>
<evidence type="ECO:0000256" key="4">
    <source>
        <dbReference type="ARBA" id="ARBA00022606"/>
    </source>
</evidence>
<dbReference type="PANTHER" id="PTHR11394">
    <property type="entry name" value="TASTE RECEPTOR TYPE 2"/>
    <property type="match status" value="1"/>
</dbReference>
<feature type="transmembrane region" description="Helical" evidence="15">
    <location>
        <begin position="47"/>
        <end position="72"/>
    </location>
</feature>
<keyword evidence="17" id="KW-1185">Reference proteome</keyword>
<dbReference type="Pfam" id="PF05296">
    <property type="entry name" value="TAS2R"/>
    <property type="match status" value="1"/>
</dbReference>
<evidence type="ECO:0000256" key="7">
    <source>
        <dbReference type="ARBA" id="ARBA00023040"/>
    </source>
</evidence>
<organism evidence="17 18">
    <name type="scientific">Ceratotherium simum simum</name>
    <name type="common">Southern white rhinoceros</name>
    <dbReference type="NCBI Taxonomy" id="73337"/>
    <lineage>
        <taxon>Eukaryota</taxon>
        <taxon>Metazoa</taxon>
        <taxon>Chordata</taxon>
        <taxon>Craniata</taxon>
        <taxon>Vertebrata</taxon>
        <taxon>Euteleostomi</taxon>
        <taxon>Mammalia</taxon>
        <taxon>Eutheria</taxon>
        <taxon>Laurasiatheria</taxon>
        <taxon>Perissodactyla</taxon>
        <taxon>Rhinocerotidae</taxon>
        <taxon>Ceratotherium</taxon>
    </lineage>
</organism>
<keyword evidence="8 14" id="KW-0472">Membrane</keyword>
<dbReference type="RefSeq" id="XP_004430741.1">
    <property type="nucleotide sequence ID" value="XM_004430684.2"/>
</dbReference>
<comment type="subcellular location">
    <subcellularLocation>
        <location evidence="1 14">Membrane</location>
        <topology evidence="1 14">Multi-pass membrane protein</topology>
    </subcellularLocation>
</comment>
<keyword evidence="10" id="KW-0325">Glycoprotein</keyword>
<evidence type="ECO:0000256" key="9">
    <source>
        <dbReference type="ARBA" id="ARBA00023170"/>
    </source>
</evidence>
<sequence length="316" mass="35879">MLGLAEWVFLVLSTTQFILGMLGNGFIELVNGSSWFKNKRISLSDFIITNLALSRIVVLWVLLVDGVLMVFYSKVRDEGIVMQIIDIFWTFTNHLSIWLATCLSVLYCLKIASFSHPTFLWLKWRVSRVVVWMLLGALLLSCGSAISLIREFKIYSVFCGIIGTGNVTEHIRKKRSEYGLIHVLGTLWNLPPLIVSLASYVLLILSLRRHVRQMRQNGTSSRDPSTEAHKRAIKIILSFLFFFLFYFLAFVITTSGHILPGTKMVKMTGEIITMFYPAGHSFILILGNNKLKQMFVEMLWCKPGHLKSGSKGSFSP</sequence>
<evidence type="ECO:0000313" key="18">
    <source>
        <dbReference type="RefSeq" id="XP_004430741.1"/>
    </source>
</evidence>
<feature type="transmembrane region" description="Helical" evidence="15">
    <location>
        <begin position="87"/>
        <end position="109"/>
    </location>
</feature>
<dbReference type="InterPro" id="IPR017452">
    <property type="entry name" value="GPCR_Rhodpsn_7TM"/>
</dbReference>
<keyword evidence="5 14" id="KW-0812">Transmembrane</keyword>
<keyword evidence="7 14" id="KW-0297">G-protein coupled receptor</keyword>
<dbReference type="PANTHER" id="PTHR11394:SF49">
    <property type="entry name" value="TASTE RECEPTOR TYPE 2 MEMBER 3"/>
    <property type="match status" value="1"/>
</dbReference>
<dbReference type="InterPro" id="IPR007960">
    <property type="entry name" value="TAS2R"/>
</dbReference>
<dbReference type="SUPFAM" id="SSF81321">
    <property type="entry name" value="Family A G protein-coupled receptor-like"/>
    <property type="match status" value="1"/>
</dbReference>